<dbReference type="SUPFAM" id="SSF46785">
    <property type="entry name" value="Winged helix' DNA-binding domain"/>
    <property type="match status" value="1"/>
</dbReference>
<protein>
    <submittedName>
        <fullName evidence="6">DeoR family transcriptional regulator</fullName>
    </submittedName>
</protein>
<gene>
    <name evidence="6" type="ORF">CLV88_108175</name>
</gene>
<evidence type="ECO:0000259" key="5">
    <source>
        <dbReference type="PROSITE" id="PS51000"/>
    </source>
</evidence>
<dbReference type="SMART" id="SM00420">
    <property type="entry name" value="HTH_DEOR"/>
    <property type="match status" value="1"/>
</dbReference>
<keyword evidence="4" id="KW-0804">Transcription</keyword>
<dbReference type="SMART" id="SM01134">
    <property type="entry name" value="DeoRC"/>
    <property type="match status" value="1"/>
</dbReference>
<proteinExistence type="predicted"/>
<dbReference type="GO" id="GO:0003677">
    <property type="term" value="F:DNA binding"/>
    <property type="evidence" value="ECO:0007669"/>
    <property type="project" value="UniProtKB-KW"/>
</dbReference>
<organism evidence="6 7">
    <name type="scientific">Shimia abyssi</name>
    <dbReference type="NCBI Taxonomy" id="1662395"/>
    <lineage>
        <taxon>Bacteria</taxon>
        <taxon>Pseudomonadati</taxon>
        <taxon>Pseudomonadota</taxon>
        <taxon>Alphaproteobacteria</taxon>
        <taxon>Rhodobacterales</taxon>
        <taxon>Roseobacteraceae</taxon>
    </lineage>
</organism>
<dbReference type="InterPro" id="IPR036388">
    <property type="entry name" value="WH-like_DNA-bd_sf"/>
</dbReference>
<evidence type="ECO:0000256" key="3">
    <source>
        <dbReference type="ARBA" id="ARBA00023125"/>
    </source>
</evidence>
<dbReference type="PANTHER" id="PTHR30363">
    <property type="entry name" value="HTH-TYPE TRANSCRIPTIONAL REGULATOR SRLR-RELATED"/>
    <property type="match status" value="1"/>
</dbReference>
<comment type="caution">
    <text evidence="6">The sequence shown here is derived from an EMBL/GenBank/DDBJ whole genome shotgun (WGS) entry which is preliminary data.</text>
</comment>
<keyword evidence="1" id="KW-0678">Repressor</keyword>
<accession>A0A2P8FBB3</accession>
<dbReference type="InterPro" id="IPR036390">
    <property type="entry name" value="WH_DNA-bd_sf"/>
</dbReference>
<keyword evidence="3" id="KW-0238">DNA-binding</keyword>
<evidence type="ECO:0000256" key="1">
    <source>
        <dbReference type="ARBA" id="ARBA00022491"/>
    </source>
</evidence>
<dbReference type="Gene3D" id="3.30.750.70">
    <property type="entry name" value="4-hydroxybutyrate coenzyme like domains"/>
    <property type="match status" value="1"/>
</dbReference>
<reference evidence="6 7" key="1">
    <citation type="submission" date="2018-03" db="EMBL/GenBank/DDBJ databases">
        <title>Genomic Encyclopedia of Archaeal and Bacterial Type Strains, Phase II (KMG-II): from individual species to whole genera.</title>
        <authorList>
            <person name="Goeker M."/>
        </authorList>
    </citation>
    <scope>NUCLEOTIDE SEQUENCE [LARGE SCALE GENOMIC DNA]</scope>
    <source>
        <strain evidence="6 7">DSM 100673</strain>
    </source>
</reference>
<feature type="domain" description="HTH deoR-type" evidence="5">
    <location>
        <begin position="5"/>
        <end position="60"/>
    </location>
</feature>
<keyword evidence="2" id="KW-0805">Transcription regulation</keyword>
<dbReference type="SUPFAM" id="SSF100950">
    <property type="entry name" value="NagB/RpiA/CoA transferase-like"/>
    <property type="match status" value="1"/>
</dbReference>
<dbReference type="PROSITE" id="PS51000">
    <property type="entry name" value="HTH_DEOR_2"/>
    <property type="match status" value="1"/>
</dbReference>
<dbReference type="InterPro" id="IPR050313">
    <property type="entry name" value="Carb_Metab_HTH_regulators"/>
</dbReference>
<dbReference type="Pfam" id="PF00455">
    <property type="entry name" value="DeoRC"/>
    <property type="match status" value="1"/>
</dbReference>
<dbReference type="InterPro" id="IPR014036">
    <property type="entry name" value="DeoR-like_C"/>
</dbReference>
<evidence type="ECO:0000256" key="4">
    <source>
        <dbReference type="ARBA" id="ARBA00023163"/>
    </source>
</evidence>
<name>A0A2P8FBB3_9RHOB</name>
<dbReference type="InterPro" id="IPR018356">
    <property type="entry name" value="Tscrpt_reg_HTH_DeoR_CS"/>
</dbReference>
<dbReference type="InterPro" id="IPR037171">
    <property type="entry name" value="NagB/RpiA_transferase-like"/>
</dbReference>
<dbReference type="InterPro" id="IPR001034">
    <property type="entry name" value="DeoR_HTH"/>
</dbReference>
<dbReference type="Gene3D" id="1.10.10.10">
    <property type="entry name" value="Winged helix-like DNA-binding domain superfamily/Winged helix DNA-binding domain"/>
    <property type="match status" value="1"/>
</dbReference>
<dbReference type="Proteomes" id="UP000240418">
    <property type="component" value="Unassembled WGS sequence"/>
</dbReference>
<dbReference type="GO" id="GO:0003700">
    <property type="term" value="F:DNA-binding transcription factor activity"/>
    <property type="evidence" value="ECO:0007669"/>
    <property type="project" value="InterPro"/>
</dbReference>
<evidence type="ECO:0000313" key="7">
    <source>
        <dbReference type="Proteomes" id="UP000240418"/>
    </source>
</evidence>
<dbReference type="PANTHER" id="PTHR30363:SF4">
    <property type="entry name" value="GLYCEROL-3-PHOSPHATE REGULON REPRESSOR"/>
    <property type="match status" value="1"/>
</dbReference>
<dbReference type="AlphaFoldDB" id="A0A2P8FBB3"/>
<dbReference type="PRINTS" id="PR00037">
    <property type="entry name" value="HTHLACR"/>
</dbReference>
<dbReference type="OrthoDB" id="9814815at2"/>
<evidence type="ECO:0000256" key="2">
    <source>
        <dbReference type="ARBA" id="ARBA00023015"/>
    </source>
</evidence>
<dbReference type="RefSeq" id="WP_106608978.1">
    <property type="nucleotide sequence ID" value="NZ_PYGJ01000008.1"/>
</dbReference>
<dbReference type="Pfam" id="PF08220">
    <property type="entry name" value="HTH_DeoR"/>
    <property type="match status" value="1"/>
</dbReference>
<evidence type="ECO:0000313" key="6">
    <source>
        <dbReference type="EMBL" id="PSL18994.1"/>
    </source>
</evidence>
<keyword evidence="7" id="KW-1185">Reference proteome</keyword>
<sequence length="259" mass="28042">MSSKKKKRREAISALVLEQGAVTVGSLAERFDVSMQTIRRDVDALCEGEMLHRVHGRIELSEEFLNTPFDQRAGTNLMGKRAIGEAAANLIPDGATLFISIGSTPLSVARALRRRKGLTIITNNLSAAMALSEEVSNRIILPGGELRLPDRDILGNDVLDFFGRFRADFAVFGAAGVADDGGLLEFHTTEVSATQKICENAQQSFLVIDGSKFGRQAPALGGNIADMDQIIIDRQPGDQFAPLLKKINERLIVAEGHAT</sequence>
<dbReference type="EMBL" id="PYGJ01000008">
    <property type="protein sequence ID" value="PSL18994.1"/>
    <property type="molecule type" value="Genomic_DNA"/>
</dbReference>
<dbReference type="PROSITE" id="PS00894">
    <property type="entry name" value="HTH_DEOR_1"/>
    <property type="match status" value="1"/>
</dbReference>